<dbReference type="PANTHER" id="PTHR42901">
    <property type="entry name" value="ALCOHOL DEHYDROGENASE"/>
    <property type="match status" value="1"/>
</dbReference>
<dbReference type="Proteomes" id="UP001061361">
    <property type="component" value="Chromosome"/>
</dbReference>
<comment type="similarity">
    <text evidence="1 3">Belongs to the short-chain dehydrogenases/reductases (SDR) family.</text>
</comment>
<accession>A0ABM8ARU6</accession>
<dbReference type="PRINTS" id="PR00080">
    <property type="entry name" value="SDRFAMILY"/>
</dbReference>
<dbReference type="RefSeq" id="WP_264984069.1">
    <property type="nucleotide sequence ID" value="NZ_AP026708.1"/>
</dbReference>
<evidence type="ECO:0000256" key="3">
    <source>
        <dbReference type="RuleBase" id="RU000363"/>
    </source>
</evidence>
<dbReference type="PANTHER" id="PTHR42901:SF1">
    <property type="entry name" value="ALCOHOL DEHYDROGENASE"/>
    <property type="match status" value="1"/>
</dbReference>
<keyword evidence="2" id="KW-0560">Oxidoreductase</keyword>
<proteinExistence type="inferred from homology"/>
<dbReference type="Pfam" id="PF00106">
    <property type="entry name" value="adh_short"/>
    <property type="match status" value="1"/>
</dbReference>
<dbReference type="SUPFAM" id="SSF51735">
    <property type="entry name" value="NAD(P)-binding Rossmann-fold domains"/>
    <property type="match status" value="1"/>
</dbReference>
<dbReference type="PROSITE" id="PS00061">
    <property type="entry name" value="ADH_SHORT"/>
    <property type="match status" value="1"/>
</dbReference>
<dbReference type="Gene3D" id="3.40.50.720">
    <property type="entry name" value="NAD(P)-binding Rossmann-like Domain"/>
    <property type="match status" value="1"/>
</dbReference>
<evidence type="ECO:0000256" key="2">
    <source>
        <dbReference type="ARBA" id="ARBA00023002"/>
    </source>
</evidence>
<dbReference type="InterPro" id="IPR036291">
    <property type="entry name" value="NAD(P)-bd_dom_sf"/>
</dbReference>
<evidence type="ECO:0000256" key="1">
    <source>
        <dbReference type="ARBA" id="ARBA00006484"/>
    </source>
</evidence>
<evidence type="ECO:0000313" key="4">
    <source>
        <dbReference type="EMBL" id="BDQ34023.1"/>
    </source>
</evidence>
<keyword evidence="5" id="KW-1185">Reference proteome</keyword>
<gene>
    <name evidence="4" type="ORF">JCM14722_15650</name>
</gene>
<sequence>MQKTIFITGATAGFGKAMAERYAREGWQLILSGRRAERLDELKAALAPAKVHTVVFDVRDRKACEEAVANLPAEFLPVDALVNNAGLALGMEPAQACSLDDWETMIDTNIKGLTYMTRAVLPAMVERNKGHVVNLGSIAGNYPYPGGNCYGGTKAFVNHFSKNLRADLAGTRVRVTNIEPGMCETEFSEVRFKGDKDAASKVYKGVDALTADDIAECVYWATALPAHVNINAIEVMPVQQSFAMFAVDRDEV</sequence>
<dbReference type="InterPro" id="IPR002347">
    <property type="entry name" value="SDR_fam"/>
</dbReference>
<organism evidence="4 5">
    <name type="scientific">Pseudodesulfovibrio portus</name>
    <dbReference type="NCBI Taxonomy" id="231439"/>
    <lineage>
        <taxon>Bacteria</taxon>
        <taxon>Pseudomonadati</taxon>
        <taxon>Thermodesulfobacteriota</taxon>
        <taxon>Desulfovibrionia</taxon>
        <taxon>Desulfovibrionales</taxon>
        <taxon>Desulfovibrionaceae</taxon>
    </lineage>
</organism>
<dbReference type="InterPro" id="IPR020904">
    <property type="entry name" value="Sc_DH/Rdtase_CS"/>
</dbReference>
<reference evidence="4" key="1">
    <citation type="submission" date="2022-08" db="EMBL/GenBank/DDBJ databases">
        <title>Genome Sequence of the sulphate-reducing bacterium, Pseudodesulfovibrio portus JCM14722.</title>
        <authorList>
            <person name="Kondo R."/>
            <person name="Kataoka T."/>
        </authorList>
    </citation>
    <scope>NUCLEOTIDE SEQUENCE</scope>
    <source>
        <strain evidence="4">JCM 14722</strain>
    </source>
</reference>
<evidence type="ECO:0000313" key="5">
    <source>
        <dbReference type="Proteomes" id="UP001061361"/>
    </source>
</evidence>
<name>A0ABM8ARU6_9BACT</name>
<protein>
    <submittedName>
        <fullName evidence="4">NAD(P)-dependent oxidoreductase</fullName>
    </submittedName>
</protein>
<dbReference type="CDD" id="cd05346">
    <property type="entry name" value="SDR_c5"/>
    <property type="match status" value="1"/>
</dbReference>
<dbReference type="EMBL" id="AP026708">
    <property type="protein sequence ID" value="BDQ34023.1"/>
    <property type="molecule type" value="Genomic_DNA"/>
</dbReference>
<dbReference type="PRINTS" id="PR00081">
    <property type="entry name" value="GDHRDH"/>
</dbReference>